<organism evidence="1 2">
    <name type="scientific">Brachionus plicatilis</name>
    <name type="common">Marine rotifer</name>
    <name type="synonym">Brachionus muelleri</name>
    <dbReference type="NCBI Taxonomy" id="10195"/>
    <lineage>
        <taxon>Eukaryota</taxon>
        <taxon>Metazoa</taxon>
        <taxon>Spiralia</taxon>
        <taxon>Gnathifera</taxon>
        <taxon>Rotifera</taxon>
        <taxon>Eurotatoria</taxon>
        <taxon>Monogononta</taxon>
        <taxon>Pseudotrocha</taxon>
        <taxon>Ploima</taxon>
        <taxon>Brachionidae</taxon>
        <taxon>Brachionus</taxon>
    </lineage>
</organism>
<dbReference type="EMBL" id="REGN01006233">
    <property type="protein sequence ID" value="RNA10345.1"/>
    <property type="molecule type" value="Genomic_DNA"/>
</dbReference>
<evidence type="ECO:0000313" key="2">
    <source>
        <dbReference type="Proteomes" id="UP000276133"/>
    </source>
</evidence>
<reference evidence="1 2" key="1">
    <citation type="journal article" date="2018" name="Sci. Rep.">
        <title>Genomic signatures of local adaptation to the degree of environmental predictability in rotifers.</title>
        <authorList>
            <person name="Franch-Gras L."/>
            <person name="Hahn C."/>
            <person name="Garcia-Roger E.M."/>
            <person name="Carmona M.J."/>
            <person name="Serra M."/>
            <person name="Gomez A."/>
        </authorList>
    </citation>
    <scope>NUCLEOTIDE SEQUENCE [LARGE SCALE GENOMIC DNA]</scope>
    <source>
        <strain evidence="1">HYR1</strain>
    </source>
</reference>
<evidence type="ECO:0000313" key="1">
    <source>
        <dbReference type="EMBL" id="RNA10345.1"/>
    </source>
</evidence>
<protein>
    <submittedName>
        <fullName evidence="1">Uncharacterized protein</fullName>
    </submittedName>
</protein>
<comment type="caution">
    <text evidence="1">The sequence shown here is derived from an EMBL/GenBank/DDBJ whole genome shotgun (WGS) entry which is preliminary data.</text>
</comment>
<keyword evidence="2" id="KW-1185">Reference proteome</keyword>
<sequence>MNFFDYLLMKILFSGNYSFNSSSSGTTAVFFFFIKKYETPPIIDNPATPPTDAPIITPTLVRALSVVLFDTSGVVIDSVRFGTELDDVVDVSVVSVLSFIP</sequence>
<dbReference type="AlphaFoldDB" id="A0A3M7QH88"/>
<dbReference type="Proteomes" id="UP000276133">
    <property type="component" value="Unassembled WGS sequence"/>
</dbReference>
<proteinExistence type="predicted"/>
<name>A0A3M7QH88_BRAPC</name>
<accession>A0A3M7QH88</accession>
<gene>
    <name evidence="1" type="ORF">BpHYR1_002482</name>
</gene>